<dbReference type="Proteomes" id="UP000296159">
    <property type="component" value="Unassembled WGS sequence"/>
</dbReference>
<dbReference type="EMBL" id="QDKH01000031">
    <property type="protein sequence ID" value="PWC11000.1"/>
    <property type="molecule type" value="Genomic_DNA"/>
</dbReference>
<accession>A0A2U1TNL9</accession>
<evidence type="ECO:0000313" key="2">
    <source>
        <dbReference type="Proteomes" id="UP000296159"/>
    </source>
</evidence>
<evidence type="ECO:0000313" key="1">
    <source>
        <dbReference type="EMBL" id="PWC11000.1"/>
    </source>
</evidence>
<organism evidence="1 2">
    <name type="scientific">Brenneria corticis</name>
    <dbReference type="NCBI Taxonomy" id="2173106"/>
    <lineage>
        <taxon>Bacteria</taxon>
        <taxon>Pseudomonadati</taxon>
        <taxon>Pseudomonadota</taxon>
        <taxon>Gammaproteobacteria</taxon>
        <taxon>Enterobacterales</taxon>
        <taxon>Pectobacteriaceae</taxon>
        <taxon>Brenneria</taxon>
    </lineage>
</organism>
<proteinExistence type="predicted"/>
<reference evidence="1 2" key="1">
    <citation type="submission" date="2018-04" db="EMBL/GenBank/DDBJ databases">
        <title>Brenneria corticis sp.nov.</title>
        <authorList>
            <person name="Li Y."/>
        </authorList>
    </citation>
    <scope>NUCLEOTIDE SEQUENCE [LARGE SCALE GENOMIC DNA]</scope>
    <source>
        <strain evidence="1 2">CFCC 11842</strain>
    </source>
</reference>
<name>A0A2U1TNL9_9GAMM</name>
<keyword evidence="2" id="KW-1185">Reference proteome</keyword>
<protein>
    <submittedName>
        <fullName evidence="1">Uncharacterized protein</fullName>
    </submittedName>
</protein>
<gene>
    <name evidence="1" type="ORF">DDT56_20405</name>
</gene>
<comment type="caution">
    <text evidence="1">The sequence shown here is derived from an EMBL/GenBank/DDBJ whole genome shotgun (WGS) entry which is preliminary data.</text>
</comment>
<dbReference type="AlphaFoldDB" id="A0A2U1TNL9"/>
<sequence length="380" mass="43665">MAEEAGRLTFFDVTKAGFYNLKDEIQESADIVKILDCLTNWVCSISFEETLPLVDDSRLRKKVYCRGVHKDENTGDYFFVLWKSELDGNGNLQGVAPDSKVNSSSNDIIMLSDDMTDGVKYIWGKPCYYWYICELNKFAAVRFPHSNSDTYLFGRYIRDYANFRMPYPGRKIAEVCRPNPGGKEIKFSTVTFDSDDGESRVRFLFDAKQYMKKAGRVNIKKIRDSITHIVIRDTIGAKVSDKRAWWVRAFDKFPVLRDEVPKTHKERQIELIIEERPTERQIDELFDFYEEDYASGSSWNNIGFKQGGKNSQTKWLDEYVMRDYLNATYSASDNVHISAEKLADLINSKRKELVSGLDSNQTDIIQVMPSENSDGVALGG</sequence>
<dbReference type="RefSeq" id="WP_136168216.1">
    <property type="nucleotide sequence ID" value="NZ_KZ819094.1"/>
</dbReference>